<evidence type="ECO:0000313" key="2">
    <source>
        <dbReference type="EMBL" id="EYC34868.1"/>
    </source>
</evidence>
<proteinExistence type="predicted"/>
<accession>A0A016W784</accession>
<gene>
    <name evidence="2" type="primary">Acey_s1321.g3825</name>
    <name evidence="2" type="ORF">Y032_1321g3825</name>
</gene>
<dbReference type="Proteomes" id="UP000024635">
    <property type="component" value="Unassembled WGS sequence"/>
</dbReference>
<dbReference type="AlphaFoldDB" id="A0A016W784"/>
<comment type="caution">
    <text evidence="2">The sequence shown here is derived from an EMBL/GenBank/DDBJ whole genome shotgun (WGS) entry which is preliminary data.</text>
</comment>
<feature type="region of interest" description="Disordered" evidence="1">
    <location>
        <begin position="27"/>
        <end position="49"/>
    </location>
</feature>
<name>A0A016W784_9BILA</name>
<reference evidence="3" key="1">
    <citation type="journal article" date="2015" name="Nat. Genet.">
        <title>The genome and transcriptome of the zoonotic hookworm Ancylostoma ceylanicum identify infection-specific gene families.</title>
        <authorList>
            <person name="Schwarz E.M."/>
            <person name="Hu Y."/>
            <person name="Antoshechkin I."/>
            <person name="Miller M.M."/>
            <person name="Sternberg P.W."/>
            <person name="Aroian R.V."/>
        </authorList>
    </citation>
    <scope>NUCLEOTIDE SEQUENCE</scope>
    <source>
        <strain evidence="3">HY135</strain>
    </source>
</reference>
<dbReference type="EMBL" id="JARK01000920">
    <property type="protein sequence ID" value="EYC34868.1"/>
    <property type="molecule type" value="Genomic_DNA"/>
</dbReference>
<protein>
    <submittedName>
        <fullName evidence="2">Uncharacterized protein</fullName>
    </submittedName>
</protein>
<evidence type="ECO:0000256" key="1">
    <source>
        <dbReference type="SAM" id="MobiDB-lite"/>
    </source>
</evidence>
<evidence type="ECO:0000313" key="3">
    <source>
        <dbReference type="Proteomes" id="UP000024635"/>
    </source>
</evidence>
<keyword evidence="3" id="KW-1185">Reference proteome</keyword>
<sequence>MFTDIRGNLDWICNITGVCPTEEAAEDWNSRGTELPPVNPSTNNDWSDYYETTVEPEPWTPNYWWE</sequence>
<organism evidence="2 3">
    <name type="scientific">Ancylostoma ceylanicum</name>
    <dbReference type="NCBI Taxonomy" id="53326"/>
    <lineage>
        <taxon>Eukaryota</taxon>
        <taxon>Metazoa</taxon>
        <taxon>Ecdysozoa</taxon>
        <taxon>Nematoda</taxon>
        <taxon>Chromadorea</taxon>
        <taxon>Rhabditida</taxon>
        <taxon>Rhabditina</taxon>
        <taxon>Rhabditomorpha</taxon>
        <taxon>Strongyloidea</taxon>
        <taxon>Ancylostomatidae</taxon>
        <taxon>Ancylostomatinae</taxon>
        <taxon>Ancylostoma</taxon>
    </lineage>
</organism>